<dbReference type="AlphaFoldDB" id="H8G825"/>
<dbReference type="InterPro" id="IPR012349">
    <property type="entry name" value="Split_barrel_FMN-bd"/>
</dbReference>
<accession>H8G825</accession>
<dbReference type="Gene3D" id="2.30.110.10">
    <property type="entry name" value="Electron Transport, Fmn-binding Protein, Chain A"/>
    <property type="match status" value="1"/>
</dbReference>
<gene>
    <name evidence="1" type="ORF">SacazDRAFT_02475</name>
</gene>
<evidence type="ECO:0000313" key="1">
    <source>
        <dbReference type="EMBL" id="EHY89377.1"/>
    </source>
</evidence>
<proteinExistence type="predicted"/>
<dbReference type="Proteomes" id="UP000004705">
    <property type="component" value="Chromosome"/>
</dbReference>
<protein>
    <recommendedName>
        <fullName evidence="3">Deazaflavin-dependent nitroreductase family protein</fullName>
    </recommendedName>
</protein>
<dbReference type="EMBL" id="CM001466">
    <property type="protein sequence ID" value="EHY89377.1"/>
    <property type="molecule type" value="Genomic_DNA"/>
</dbReference>
<keyword evidence="2" id="KW-1185">Reference proteome</keyword>
<dbReference type="OrthoDB" id="5186446at2"/>
<organism evidence="1 2">
    <name type="scientific">Saccharomonospora azurea NA-128</name>
    <dbReference type="NCBI Taxonomy" id="882081"/>
    <lineage>
        <taxon>Bacteria</taxon>
        <taxon>Bacillati</taxon>
        <taxon>Actinomycetota</taxon>
        <taxon>Actinomycetes</taxon>
        <taxon>Pseudonocardiales</taxon>
        <taxon>Pseudonocardiaceae</taxon>
        <taxon>Saccharomonospora</taxon>
    </lineage>
</organism>
<dbReference type="GO" id="GO:0016491">
    <property type="term" value="F:oxidoreductase activity"/>
    <property type="evidence" value="ECO:0007669"/>
    <property type="project" value="InterPro"/>
</dbReference>
<name>H8G825_9PSEU</name>
<reference evidence="1 2" key="1">
    <citation type="journal article" date="2012" name="Stand. Genomic Sci.">
        <title>Genome sequence of the soil bacterium Saccharomonospora azurea type strain (NA-128(T)).</title>
        <authorList>
            <person name="Klenk H.P."/>
            <person name="Held B."/>
            <person name="Lucas S."/>
            <person name="Lapidus A."/>
            <person name="Copeland A."/>
            <person name="Hammon N."/>
            <person name="Pitluck S."/>
            <person name="Goodwin L.A."/>
            <person name="Han C."/>
            <person name="Tapia R."/>
            <person name="Brambilla E.M."/>
            <person name="Potter G."/>
            <person name="Land M."/>
            <person name="Ivanova N."/>
            <person name="Rohde M."/>
            <person name="Goker M."/>
            <person name="Detter J.C."/>
            <person name="Kyrpides N.C."/>
            <person name="Woyke T."/>
        </authorList>
    </citation>
    <scope>NUCLEOTIDE SEQUENCE [LARGE SCALE GENOMIC DNA]</scope>
    <source>
        <strain evidence="1 2">NA-128</strain>
    </source>
</reference>
<sequence>MSGPAKNAVHYLPPGRVTRVLNRVVGALTRRGLSMWGSRVLSVPGRTTGIMRSTPVNVLSLDGEQYLVAARGTTEWVRNLRAARTGRLTVGRREQWFDGIEVLDDARLPVLRAYLRRWGWEVGAYFDGVTADASDDELRVAAARHPVFRIVATDPPTAG</sequence>
<dbReference type="Pfam" id="PF04075">
    <property type="entry name" value="F420H2_quin_red"/>
    <property type="match status" value="1"/>
</dbReference>
<dbReference type="InterPro" id="IPR004378">
    <property type="entry name" value="F420H2_quin_Rdtase"/>
</dbReference>
<evidence type="ECO:0008006" key="3">
    <source>
        <dbReference type="Google" id="ProtNLM"/>
    </source>
</evidence>
<dbReference type="HOGENOM" id="CLU_119016_0_0_11"/>
<evidence type="ECO:0000313" key="2">
    <source>
        <dbReference type="Proteomes" id="UP000004705"/>
    </source>
</evidence>
<dbReference type="RefSeq" id="WP_005441952.1">
    <property type="nucleotide sequence ID" value="NZ_CM001466.1"/>
</dbReference>